<dbReference type="InterPro" id="IPR040751">
    <property type="entry name" value="SbsC_C"/>
</dbReference>
<dbReference type="RefSeq" id="WP_094013677.1">
    <property type="nucleotide sequence ID" value="NZ_NMQW01000004.1"/>
</dbReference>
<evidence type="ECO:0000313" key="4">
    <source>
        <dbReference type="Proteomes" id="UP000215509"/>
    </source>
</evidence>
<name>A0A229UVY4_9BACL</name>
<accession>A0A229UVY4</accession>
<comment type="caution">
    <text evidence="3">The sequence shown here is derived from an EMBL/GenBank/DDBJ whole genome shotgun (WGS) entry which is preliminary data.</text>
</comment>
<evidence type="ECO:0000256" key="1">
    <source>
        <dbReference type="SAM" id="MobiDB-lite"/>
    </source>
</evidence>
<reference evidence="3 4" key="1">
    <citation type="submission" date="2017-07" db="EMBL/GenBank/DDBJ databases">
        <title>Genome sequencing and assembly of Paenibacillus rigui.</title>
        <authorList>
            <person name="Mayilraj S."/>
        </authorList>
    </citation>
    <scope>NUCLEOTIDE SEQUENCE [LARGE SCALE GENOMIC DNA]</scope>
    <source>
        <strain evidence="3 4">JCM 16352</strain>
    </source>
</reference>
<keyword evidence="4" id="KW-1185">Reference proteome</keyword>
<dbReference type="InterPro" id="IPR051465">
    <property type="entry name" value="Cell_Envelope_Struct_Comp"/>
</dbReference>
<feature type="domain" description="SLH" evidence="2">
    <location>
        <begin position="1050"/>
        <end position="1107"/>
    </location>
</feature>
<protein>
    <recommendedName>
        <fullName evidence="2">SLH domain-containing protein</fullName>
    </recommendedName>
</protein>
<gene>
    <name evidence="3" type="ORF">CF651_04580</name>
</gene>
<feature type="compositionally biased region" description="Polar residues" evidence="1">
    <location>
        <begin position="967"/>
        <end position="984"/>
    </location>
</feature>
<evidence type="ECO:0000259" key="2">
    <source>
        <dbReference type="PROSITE" id="PS51272"/>
    </source>
</evidence>
<dbReference type="EMBL" id="NMQW01000004">
    <property type="protein sequence ID" value="OXM87602.1"/>
    <property type="molecule type" value="Genomic_DNA"/>
</dbReference>
<proteinExistence type="predicted"/>
<dbReference type="OrthoDB" id="9807519at2"/>
<dbReference type="AlphaFoldDB" id="A0A229UVY4"/>
<feature type="region of interest" description="Disordered" evidence="1">
    <location>
        <begin position="967"/>
        <end position="991"/>
    </location>
</feature>
<dbReference type="Pfam" id="PF12733">
    <property type="entry name" value="Cadherin-like"/>
    <property type="match status" value="1"/>
</dbReference>
<dbReference type="PROSITE" id="PS51272">
    <property type="entry name" value="SLH"/>
    <property type="match status" value="3"/>
</dbReference>
<dbReference type="InterPro" id="IPR025883">
    <property type="entry name" value="Cadherin-like_domain"/>
</dbReference>
<dbReference type="Proteomes" id="UP000215509">
    <property type="component" value="Unassembled WGS sequence"/>
</dbReference>
<sequence>MHKVVSKLLLMTIVVLLVQPLFLERVQAGAGNPVVPASVWEQQAVGQVTNNLRGIIYSEEKGLYIAVGSEGAVLSSADAVHWVKGTPVTDKQLNGVTYGNGKFVAVGEQGTVLTSANGTDWTGKQLTNNEPMFQGIAFGANKFVAVGVDGDGFSSLFTSDDGVNWTDHSFDLLSDTPPEAALRGITFNGNHFTIEGFASEYISEDGIHWSATGTFSDAYHGYFLEDAQQVLSIGGDFAAGGQANLTNSYRSTTEPLYGLAYGQDRFVAVGGKGATVKFNLVKNGSNYEFEDPNVDMAYIQEPSDEKADLRAVVYVNAVGRFVTVGDQGYIGILKASDIQGLTWVPGEIGGTSMPSGLATGNWKYIVSPSVVPRPNQGDSAQNYTNALTSMTHVSVHSGQYIYVAQVDDQNRIIAWAEYAVNDANIKTTYNIKDVAVLPAVTNVVHGAAKTAGALGLPQQVEVTLDDNSKALAGVEWTLDSSVSYDPSGKQEQTFQVTGTLINLPANVTNTLNKQASVQVTVQAAALNSTARLAALTVSEGNLQPAFQKEVQSYEVQVAYDVTKVTVTASVYDADSTLSVSGATYAEKTGSSYVVTMPIAVGDNLFTLTVTAQDQHTQTSYQLLVHREDVEDEVKETLSTLRIGYAPGDSWESVTKSVTLANQVHNVAVTWQSSNPQFVTASGQVNRPASKDENIILTAVVNKAGFQGQRTFLLVVKKGSVQVAQEINRMAPVRVGEDGTAVDQTVVTRKTMSDGTKVDKVDIDAAQAQTALGQAAAHNKSIVRLVVEEVPNDAADQVAFGISSEAYSLFANIVDYAIETEEASIVLPKNTLEALKAEGNDLFFHFVPVRHPQDAQQWIQRAAADNLVKQEAGNRIVKQVGTPMTIETNYPANHETKLIFPLSKLNAPSNADAQAAYLSSLYIYIEHSDGEKEFKRGTVEKDASGKITGLSVIIQKFSTFTVLALDNPTSSGTGTKRHSSSTTGNGEAVQTPVVTPEEPKVNEVHLVKHTAYMNGFSDHKFHPEQSATRAELAAVLWRLISIDPSQEPISEKESYVDVTRTHWAYSAIEGLHAKGIMLGTDEGKFEPDRPLTRAEFAVLAVRWKQLKGGSIPAFADVQGHWAEAEIAALADSGFVHGYEDGLFHPNTNVSRAEVVTWLNRLMNRGPLTGTPAPTWDDVPVSHWAYGDIEEASRSHAAKLAPTVGEQWQSN</sequence>
<dbReference type="Pfam" id="PF00395">
    <property type="entry name" value="SLH"/>
    <property type="match status" value="2"/>
</dbReference>
<feature type="domain" description="SLH" evidence="2">
    <location>
        <begin position="1108"/>
        <end position="1171"/>
    </location>
</feature>
<evidence type="ECO:0000313" key="3">
    <source>
        <dbReference type="EMBL" id="OXM87602.1"/>
    </source>
</evidence>
<dbReference type="PANTHER" id="PTHR43308:SF5">
    <property type="entry name" value="S-LAYER PROTEIN _ PEPTIDOGLYCAN ENDO-BETA-N-ACETYLGLUCOSAMINIDASE"/>
    <property type="match status" value="1"/>
</dbReference>
<dbReference type="Pfam" id="PF18316">
    <property type="entry name" value="S-l_SbsC_C"/>
    <property type="match status" value="1"/>
</dbReference>
<feature type="domain" description="SLH" evidence="2">
    <location>
        <begin position="986"/>
        <end position="1049"/>
    </location>
</feature>
<dbReference type="InterPro" id="IPR046780">
    <property type="entry name" value="aBig_2"/>
</dbReference>
<dbReference type="InterPro" id="IPR001119">
    <property type="entry name" value="SLH_dom"/>
</dbReference>
<dbReference type="PANTHER" id="PTHR43308">
    <property type="entry name" value="OUTER MEMBRANE PROTEIN ALPHA-RELATED"/>
    <property type="match status" value="1"/>
</dbReference>
<dbReference type="Pfam" id="PF20578">
    <property type="entry name" value="aBig_2"/>
    <property type="match status" value="1"/>
</dbReference>
<organism evidence="3 4">
    <name type="scientific">Paenibacillus rigui</name>
    <dbReference type="NCBI Taxonomy" id="554312"/>
    <lineage>
        <taxon>Bacteria</taxon>
        <taxon>Bacillati</taxon>
        <taxon>Bacillota</taxon>
        <taxon>Bacilli</taxon>
        <taxon>Bacillales</taxon>
        <taxon>Paenibacillaceae</taxon>
        <taxon>Paenibacillus</taxon>
    </lineage>
</organism>